<protein>
    <submittedName>
        <fullName evidence="4">Ribosomal protein S18 acetylase RimI-like enzyme</fullName>
    </submittedName>
</protein>
<keyword evidence="2" id="KW-0012">Acyltransferase</keyword>
<evidence type="ECO:0000313" key="5">
    <source>
        <dbReference type="Proteomes" id="UP001314903"/>
    </source>
</evidence>
<dbReference type="EMBL" id="JAGGLI010000035">
    <property type="protein sequence ID" value="MBP2028663.1"/>
    <property type="molecule type" value="Genomic_DNA"/>
</dbReference>
<gene>
    <name evidence="4" type="ORF">J2Z35_002493</name>
</gene>
<evidence type="ECO:0000313" key="4">
    <source>
        <dbReference type="EMBL" id="MBP2028663.1"/>
    </source>
</evidence>
<feature type="domain" description="N-acetyltransferase" evidence="3">
    <location>
        <begin position="7"/>
        <end position="153"/>
    </location>
</feature>
<comment type="caution">
    <text evidence="4">The sequence shown here is derived from an EMBL/GenBank/DDBJ whole genome shotgun (WGS) entry which is preliminary data.</text>
</comment>
<proteinExistence type="predicted"/>
<organism evidence="4 5">
    <name type="scientific">Acetoanaerobium pronyense</name>
    <dbReference type="NCBI Taxonomy" id="1482736"/>
    <lineage>
        <taxon>Bacteria</taxon>
        <taxon>Bacillati</taxon>
        <taxon>Bacillota</taxon>
        <taxon>Clostridia</taxon>
        <taxon>Peptostreptococcales</taxon>
        <taxon>Filifactoraceae</taxon>
        <taxon>Acetoanaerobium</taxon>
    </lineage>
</organism>
<keyword evidence="1" id="KW-0808">Transferase</keyword>
<reference evidence="4 5" key="1">
    <citation type="submission" date="2021-03" db="EMBL/GenBank/DDBJ databases">
        <title>Genomic Encyclopedia of Type Strains, Phase IV (KMG-IV): sequencing the most valuable type-strain genomes for metagenomic binning, comparative biology and taxonomic classification.</title>
        <authorList>
            <person name="Goeker M."/>
        </authorList>
    </citation>
    <scope>NUCLEOTIDE SEQUENCE [LARGE SCALE GENOMIC DNA]</scope>
    <source>
        <strain evidence="4 5">DSM 27512</strain>
    </source>
</reference>
<evidence type="ECO:0000256" key="1">
    <source>
        <dbReference type="ARBA" id="ARBA00022679"/>
    </source>
</evidence>
<dbReference type="Pfam" id="PF00583">
    <property type="entry name" value="Acetyltransf_1"/>
    <property type="match status" value="1"/>
</dbReference>
<sequence>MTYNMKIIYRDIKFDEIQIIKDIWEKNRDFHINISSFFNFLYEKLVFEDRMKPFESMNKDNLKITIAQQNDIVIGYCLSTINDYEGQMNTIHVKEEARGRGIGKKLMERHLKWMKEKECLNISLHVSCENENTIAFYEGFGFRKNTIEMRRRV</sequence>
<dbReference type="SUPFAM" id="SSF55729">
    <property type="entry name" value="Acyl-CoA N-acyltransferases (Nat)"/>
    <property type="match status" value="1"/>
</dbReference>
<dbReference type="PANTHER" id="PTHR43420:SF12">
    <property type="entry name" value="N-ACETYLTRANSFERASE DOMAIN-CONTAINING PROTEIN"/>
    <property type="match status" value="1"/>
</dbReference>
<dbReference type="PANTHER" id="PTHR43420">
    <property type="entry name" value="ACETYLTRANSFERASE"/>
    <property type="match status" value="1"/>
</dbReference>
<name>A0ABS4KLL0_9FIRM</name>
<dbReference type="InterPro" id="IPR016181">
    <property type="entry name" value="Acyl_CoA_acyltransferase"/>
</dbReference>
<evidence type="ECO:0000256" key="2">
    <source>
        <dbReference type="ARBA" id="ARBA00023315"/>
    </source>
</evidence>
<evidence type="ECO:0000259" key="3">
    <source>
        <dbReference type="PROSITE" id="PS51186"/>
    </source>
</evidence>
<dbReference type="InterPro" id="IPR050680">
    <property type="entry name" value="YpeA/RimI_acetyltransf"/>
</dbReference>
<dbReference type="InterPro" id="IPR000182">
    <property type="entry name" value="GNAT_dom"/>
</dbReference>
<dbReference type="CDD" id="cd04301">
    <property type="entry name" value="NAT_SF"/>
    <property type="match status" value="1"/>
</dbReference>
<dbReference type="PROSITE" id="PS51186">
    <property type="entry name" value="GNAT"/>
    <property type="match status" value="1"/>
</dbReference>
<accession>A0ABS4KLL0</accession>
<dbReference type="Proteomes" id="UP001314903">
    <property type="component" value="Unassembled WGS sequence"/>
</dbReference>
<dbReference type="Gene3D" id="3.40.630.30">
    <property type="match status" value="1"/>
</dbReference>
<keyword evidence="5" id="KW-1185">Reference proteome</keyword>